<organism evidence="8 9">
    <name type="scientific">Nakamurella alba</name>
    <dbReference type="NCBI Taxonomy" id="2665158"/>
    <lineage>
        <taxon>Bacteria</taxon>
        <taxon>Bacillati</taxon>
        <taxon>Actinomycetota</taxon>
        <taxon>Actinomycetes</taxon>
        <taxon>Nakamurellales</taxon>
        <taxon>Nakamurellaceae</taxon>
        <taxon>Nakamurella</taxon>
    </lineage>
</organism>
<feature type="chain" id="PRO_5029793190" description="Solute-binding protein family 5 domain-containing protein" evidence="6">
    <location>
        <begin position="30"/>
        <end position="558"/>
    </location>
</feature>
<feature type="region of interest" description="Disordered" evidence="5">
    <location>
        <begin position="28"/>
        <end position="55"/>
    </location>
</feature>
<evidence type="ECO:0000313" key="8">
    <source>
        <dbReference type="EMBL" id="MTD15478.1"/>
    </source>
</evidence>
<accession>A0A7K1FMX9</accession>
<dbReference type="GO" id="GO:0043190">
    <property type="term" value="C:ATP-binding cassette (ABC) transporter complex"/>
    <property type="evidence" value="ECO:0007669"/>
    <property type="project" value="InterPro"/>
</dbReference>
<keyword evidence="4 6" id="KW-0732">Signal</keyword>
<dbReference type="PROSITE" id="PS51257">
    <property type="entry name" value="PROKAR_LIPOPROTEIN"/>
    <property type="match status" value="1"/>
</dbReference>
<dbReference type="GO" id="GO:0042597">
    <property type="term" value="C:periplasmic space"/>
    <property type="evidence" value="ECO:0007669"/>
    <property type="project" value="UniProtKB-ARBA"/>
</dbReference>
<keyword evidence="9" id="KW-1185">Reference proteome</keyword>
<dbReference type="GO" id="GO:0030313">
    <property type="term" value="C:cell envelope"/>
    <property type="evidence" value="ECO:0007669"/>
    <property type="project" value="UniProtKB-SubCell"/>
</dbReference>
<dbReference type="EMBL" id="WLYK01000006">
    <property type="protein sequence ID" value="MTD15478.1"/>
    <property type="molecule type" value="Genomic_DNA"/>
</dbReference>
<dbReference type="Proteomes" id="UP000460221">
    <property type="component" value="Unassembled WGS sequence"/>
</dbReference>
<reference evidence="8 9" key="1">
    <citation type="submission" date="2019-11" db="EMBL/GenBank/DDBJ databases">
        <authorList>
            <person name="Jiang L.-Q."/>
        </authorList>
    </citation>
    <scope>NUCLEOTIDE SEQUENCE [LARGE SCALE GENOMIC DNA]</scope>
    <source>
        <strain evidence="8 9">YIM 132087</strain>
    </source>
</reference>
<dbReference type="InterPro" id="IPR039424">
    <property type="entry name" value="SBP_5"/>
</dbReference>
<gene>
    <name evidence="8" type="ORF">GIS00_16200</name>
</gene>
<evidence type="ECO:0000259" key="7">
    <source>
        <dbReference type="Pfam" id="PF00496"/>
    </source>
</evidence>
<dbReference type="Gene3D" id="3.40.190.10">
    <property type="entry name" value="Periplasmic binding protein-like II"/>
    <property type="match status" value="1"/>
</dbReference>
<dbReference type="SUPFAM" id="SSF53850">
    <property type="entry name" value="Periplasmic binding protein-like II"/>
    <property type="match status" value="1"/>
</dbReference>
<dbReference type="GO" id="GO:0015833">
    <property type="term" value="P:peptide transport"/>
    <property type="evidence" value="ECO:0007669"/>
    <property type="project" value="TreeGrafter"/>
</dbReference>
<dbReference type="CDD" id="cd08512">
    <property type="entry name" value="PBP2_NikA_DppA_OppA_like_7"/>
    <property type="match status" value="1"/>
</dbReference>
<proteinExistence type="inferred from homology"/>
<feature type="domain" description="Solute-binding protein family 5" evidence="7">
    <location>
        <begin position="110"/>
        <end position="477"/>
    </location>
</feature>
<dbReference type="Pfam" id="PF00496">
    <property type="entry name" value="SBP_bac_5"/>
    <property type="match status" value="1"/>
</dbReference>
<evidence type="ECO:0000256" key="4">
    <source>
        <dbReference type="ARBA" id="ARBA00022729"/>
    </source>
</evidence>
<evidence type="ECO:0000256" key="1">
    <source>
        <dbReference type="ARBA" id="ARBA00004196"/>
    </source>
</evidence>
<evidence type="ECO:0000256" key="2">
    <source>
        <dbReference type="ARBA" id="ARBA00005695"/>
    </source>
</evidence>
<evidence type="ECO:0000313" key="9">
    <source>
        <dbReference type="Proteomes" id="UP000460221"/>
    </source>
</evidence>
<comment type="similarity">
    <text evidence="2">Belongs to the bacterial solute-binding protein 5 family.</text>
</comment>
<evidence type="ECO:0000256" key="6">
    <source>
        <dbReference type="SAM" id="SignalP"/>
    </source>
</evidence>
<evidence type="ECO:0000256" key="3">
    <source>
        <dbReference type="ARBA" id="ARBA00022448"/>
    </source>
</evidence>
<dbReference type="RefSeq" id="WP_154769477.1">
    <property type="nucleotide sequence ID" value="NZ_WLYK01000006.1"/>
</dbReference>
<dbReference type="PANTHER" id="PTHR30290">
    <property type="entry name" value="PERIPLASMIC BINDING COMPONENT OF ABC TRANSPORTER"/>
    <property type="match status" value="1"/>
</dbReference>
<dbReference type="Gene3D" id="3.90.76.10">
    <property type="entry name" value="Dipeptide-binding Protein, Domain 1"/>
    <property type="match status" value="1"/>
</dbReference>
<evidence type="ECO:0000256" key="5">
    <source>
        <dbReference type="SAM" id="MobiDB-lite"/>
    </source>
</evidence>
<dbReference type="InterPro" id="IPR030678">
    <property type="entry name" value="Peptide/Ni-bd"/>
</dbReference>
<name>A0A7K1FMX9_9ACTN</name>
<dbReference type="Gene3D" id="3.10.105.10">
    <property type="entry name" value="Dipeptide-binding Protein, Domain 3"/>
    <property type="match status" value="1"/>
</dbReference>
<dbReference type="InterPro" id="IPR000914">
    <property type="entry name" value="SBP_5_dom"/>
</dbReference>
<dbReference type="PANTHER" id="PTHR30290:SF10">
    <property type="entry name" value="PERIPLASMIC OLIGOPEPTIDE-BINDING PROTEIN-RELATED"/>
    <property type="match status" value="1"/>
</dbReference>
<keyword evidence="3" id="KW-0813">Transport</keyword>
<dbReference type="GO" id="GO:1904680">
    <property type="term" value="F:peptide transmembrane transporter activity"/>
    <property type="evidence" value="ECO:0007669"/>
    <property type="project" value="TreeGrafter"/>
</dbReference>
<dbReference type="PIRSF" id="PIRSF002741">
    <property type="entry name" value="MppA"/>
    <property type="match status" value="1"/>
</dbReference>
<sequence>MIRRTAVRVARGVAVATAAALLVAGCSSSSETSGGTSGASTGSSAAGSGASSGGAAPSKDVIIGYGAVGVLDPIVFKSNTGFMITNNIYGTLVSQEYTEQDGLLVGDATYQPELAESLEWDAAGTLLTITLKPGLTFQDGTPLTAEDVVYTLQRSLSPESYANAFKVYIGIEDETTDITAVDDTTLTIATQFEAPLMEKFLSFPIFGILPKAVGEANKTADDPWATAYFSKNNVSSGPYVVESWPGDAEIVLAKNPAYTASDTSAAPETVTVKNVSDPNQQYLALQQGQLDLAMGLTPKLAKQAESDAAVKVTASSASQLAYLGFNNADPVLKDVRVRQAISYLVPYDTLRTEVMQGFANDAYGPAPYPMASSLDPDGTKVAYPTDVAKAKALLAEAGVSDLTLTLSVNAADPTSVESATFIQSALQEGGVTLNVEQLQSSEYTQKLGEKQLQMFLGEWYSWGQDAVYQMFFLLSSGSFVNYTGFDNAEIDSTLTEAISEADVATRDGLSQTAQQIAIDEAPMAYLYARNYLVVSNPNVSGITQPDDALPYFRYLSVQ</sequence>
<protein>
    <recommendedName>
        <fullName evidence="7">Solute-binding protein family 5 domain-containing protein</fullName>
    </recommendedName>
</protein>
<comment type="caution">
    <text evidence="8">The sequence shown here is derived from an EMBL/GenBank/DDBJ whole genome shotgun (WGS) entry which is preliminary data.</text>
</comment>
<comment type="subcellular location">
    <subcellularLocation>
        <location evidence="1">Cell envelope</location>
    </subcellularLocation>
</comment>
<dbReference type="AlphaFoldDB" id="A0A7K1FMX9"/>
<feature type="signal peptide" evidence="6">
    <location>
        <begin position="1"/>
        <end position="29"/>
    </location>
</feature>